<dbReference type="InterPro" id="IPR036770">
    <property type="entry name" value="Ankyrin_rpt-contain_sf"/>
</dbReference>
<accession>K1PI78</accession>
<feature type="compositionally biased region" description="Basic residues" evidence="5">
    <location>
        <begin position="2295"/>
        <end position="2310"/>
    </location>
</feature>
<dbReference type="SMART" id="SM00248">
    <property type="entry name" value="ANK"/>
    <property type="match status" value="3"/>
</dbReference>
<feature type="region of interest" description="Disordered" evidence="5">
    <location>
        <begin position="2291"/>
        <end position="2365"/>
    </location>
</feature>
<dbReference type="Gene3D" id="1.10.1000.11">
    <property type="entry name" value="Arf Nucleotide-binding Site Opener,domain 2"/>
    <property type="match status" value="1"/>
</dbReference>
<feature type="compositionally biased region" description="Basic residues" evidence="5">
    <location>
        <begin position="1491"/>
        <end position="1500"/>
    </location>
</feature>
<feature type="compositionally biased region" description="Polar residues" evidence="5">
    <location>
        <begin position="1363"/>
        <end position="1379"/>
    </location>
</feature>
<feature type="compositionally biased region" description="Polar residues" evidence="5">
    <location>
        <begin position="1767"/>
        <end position="1784"/>
    </location>
</feature>
<feature type="region of interest" description="Disordered" evidence="5">
    <location>
        <begin position="648"/>
        <end position="675"/>
    </location>
</feature>
<feature type="region of interest" description="Disordered" evidence="5">
    <location>
        <begin position="1487"/>
        <end position="1517"/>
    </location>
</feature>
<dbReference type="InterPro" id="IPR035999">
    <property type="entry name" value="Sec7_dom_sf"/>
</dbReference>
<evidence type="ECO:0000313" key="6">
    <source>
        <dbReference type="EMBL" id="EKC23692.1"/>
    </source>
</evidence>
<dbReference type="Pfam" id="PF12796">
    <property type="entry name" value="Ank_2"/>
    <property type="match status" value="1"/>
</dbReference>
<feature type="region of interest" description="Disordered" evidence="5">
    <location>
        <begin position="2464"/>
        <end position="2483"/>
    </location>
</feature>
<feature type="compositionally biased region" description="Basic residues" evidence="5">
    <location>
        <begin position="2690"/>
        <end position="2702"/>
    </location>
</feature>
<feature type="compositionally biased region" description="Basic and acidic residues" evidence="5">
    <location>
        <begin position="2425"/>
        <end position="2437"/>
    </location>
</feature>
<proteinExistence type="predicted"/>
<feature type="compositionally biased region" description="Polar residues" evidence="5">
    <location>
        <begin position="2314"/>
        <end position="2323"/>
    </location>
</feature>
<dbReference type="InterPro" id="IPR023394">
    <property type="entry name" value="Sec7_C_sf"/>
</dbReference>
<feature type="region of interest" description="Disordered" evidence="5">
    <location>
        <begin position="689"/>
        <end position="712"/>
    </location>
</feature>
<dbReference type="GO" id="GO:0005794">
    <property type="term" value="C:Golgi apparatus"/>
    <property type="evidence" value="ECO:0007669"/>
    <property type="project" value="UniProtKB-SubCell"/>
</dbReference>
<dbReference type="InterPro" id="IPR056604">
    <property type="entry name" value="GBF1-like_TPR"/>
</dbReference>
<dbReference type="SUPFAM" id="SSF48371">
    <property type="entry name" value="ARM repeat"/>
    <property type="match status" value="1"/>
</dbReference>
<dbReference type="InterPro" id="IPR000719">
    <property type="entry name" value="Prot_kinase_dom"/>
</dbReference>
<evidence type="ECO:0000256" key="4">
    <source>
        <dbReference type="ARBA" id="ARBA00023034"/>
    </source>
</evidence>
<gene>
    <name evidence="6" type="ORF">CGI_10013547</name>
</gene>
<keyword evidence="3" id="KW-0813">Transport</keyword>
<dbReference type="GO" id="GO:0016197">
    <property type="term" value="P:endosomal transport"/>
    <property type="evidence" value="ECO:0007669"/>
    <property type="project" value="UniProtKB-ARBA"/>
</dbReference>
<evidence type="ECO:0000256" key="2">
    <source>
        <dbReference type="ARBA" id="ARBA00004399"/>
    </source>
</evidence>
<feature type="region of interest" description="Disordered" evidence="5">
    <location>
        <begin position="2401"/>
        <end position="2454"/>
    </location>
</feature>
<feature type="region of interest" description="Disordered" evidence="5">
    <location>
        <begin position="330"/>
        <end position="352"/>
    </location>
</feature>
<dbReference type="SMART" id="SM00222">
    <property type="entry name" value="Sec7"/>
    <property type="match status" value="1"/>
</dbReference>
<organism evidence="6">
    <name type="scientific">Magallana gigas</name>
    <name type="common">Pacific oyster</name>
    <name type="synonym">Crassostrea gigas</name>
    <dbReference type="NCBI Taxonomy" id="29159"/>
    <lineage>
        <taxon>Eukaryota</taxon>
        <taxon>Metazoa</taxon>
        <taxon>Spiralia</taxon>
        <taxon>Lophotrochozoa</taxon>
        <taxon>Mollusca</taxon>
        <taxon>Bivalvia</taxon>
        <taxon>Autobranchia</taxon>
        <taxon>Pteriomorphia</taxon>
        <taxon>Ostreida</taxon>
        <taxon>Ostreoidea</taxon>
        <taxon>Ostreidae</taxon>
        <taxon>Magallana</taxon>
    </lineage>
</organism>
<dbReference type="PROSITE" id="PS50088">
    <property type="entry name" value="ANK_REPEAT"/>
    <property type="match status" value="2"/>
</dbReference>
<feature type="compositionally biased region" description="Basic and acidic residues" evidence="5">
    <location>
        <begin position="689"/>
        <end position="705"/>
    </location>
</feature>
<dbReference type="GO" id="GO:0032012">
    <property type="term" value="P:regulation of ARF protein signal transduction"/>
    <property type="evidence" value="ECO:0007669"/>
    <property type="project" value="InterPro"/>
</dbReference>
<dbReference type="GO" id="GO:0004672">
    <property type="term" value="F:protein kinase activity"/>
    <property type="evidence" value="ECO:0007669"/>
    <property type="project" value="InterPro"/>
</dbReference>
<dbReference type="Pfam" id="PF12783">
    <property type="entry name" value="Sec7-like_HUS"/>
    <property type="match status" value="1"/>
</dbReference>
<dbReference type="InterPro" id="IPR016024">
    <property type="entry name" value="ARM-type_fold"/>
</dbReference>
<dbReference type="SUPFAM" id="SSF56112">
    <property type="entry name" value="Protein kinase-like (PK-like)"/>
    <property type="match status" value="1"/>
</dbReference>
<dbReference type="CDD" id="cd00171">
    <property type="entry name" value="Sec7"/>
    <property type="match status" value="1"/>
</dbReference>
<evidence type="ECO:0000256" key="5">
    <source>
        <dbReference type="SAM" id="MobiDB-lite"/>
    </source>
</evidence>
<dbReference type="HOGENOM" id="CLU_226818_0_0_1"/>
<feature type="region of interest" description="Disordered" evidence="5">
    <location>
        <begin position="1363"/>
        <end position="1382"/>
    </location>
</feature>
<dbReference type="GO" id="GO:0005524">
    <property type="term" value="F:ATP binding"/>
    <property type="evidence" value="ECO:0007669"/>
    <property type="project" value="InterPro"/>
</dbReference>
<sequence>MGRPQNGIYIIQGEISLVVTAMKRSSRWVNHTQQDEESDPLLSSFSQLKDILNNISDLDEIEPNAFLGPFLEVIRSEDTTGPITGLALTSVNKFLSYGLVDSSFETAPAAIENIADAVTHARFVGTDPGSDEVVLMRILHVLRTLLLAPAGILLTNESVCEIMQSCFRICFEMRLSELLRKSAEHTLMDMVQLLFSRLPQFKEDPKWVANMKKLKMRTGGVDPSRMGRKKRSPKPRPKRPKSKPQENLSATIQESENISSSREDVSGGQDVSSYGALSEGQDPPSVPEGLGYVNAPSERLATTPASPGEGGVIDISQQFQKAMDEEAAQVSSDYSEHQNTDKETISLSGDSNNININVENSGSTPQVVLSVADGVETSQKSSDTYMYGEADRASLQSEDTESVHSTAENAESAAAVDEIVNPQGVRFTPHHHHKEGSGPLLPYGLPCVRELFRFLISLTNPLDRHNTDVMIHMGLSLLSVALESGADHIGRYNSLLYLVKDEMCRHLFLLLQSERLSLFSASLRVCFLLFESIRSHLKLQLEFYLTKLTDIIVSESPRISYDIREIALESIVQLWRIPGLVTELYLNYDCDLYCSNLFEDLTKLLSKNAFPVQGLFSTHLLSLDALLTVVDSIEQHCHSRILSTNKLGVDSKQPDQSAVTGVEESVPEPSVPSPPTTGYVMAQKLLSKDQTQENLKEEPKHKDPVTKTQSFRQNRMKVSAPIPSVEDIATIKHKKKLYYTGTEQFNTKPIKGITFLQEQGLLSDPLDPGEVVTFLKENPRLDKAMIGEYVAKKSNHKVLEAFVKSFNFEDLRVDEALRQYLEAFRLPGEAPVISYLIEHFSDHWHKSNAEPFANVDAAFTLTYAIIMLNVDQHNHNAKKQNIPMTVAEFKKNLTKCNGGAEFDQDMLEEIYNAIKSDEIVMPAEHTGLVRENYLWKVLLKRGTTKDGFFLHVPSGSFDHDLFTLIWGPTVAALSFVFDKSSDESIIQKAIAGFRKCAMISAHYGMSDVFDNLVISLCKFTTLLSSAESPESIPVMFGSNNKAQLAARTVFGLAHRHGDILREGWKNILDCMLQLYRAKLLPKGLIEVEDFVDSSGKICIVREEITAAQRSEGVFSSFYSYFSSEPATNKGPTPEEQEASKQAQSCIRDCHLEQLILDSKFLREDSLQELIKAQVFASQGPEVHNSELQFDEDAAVFFLELLIKVILQNRDRVVPVWQNVRDHLYNLIVNSNECTFLVERAVVGLLRLAIRLLRREEVAPQVLTSLRILLMMKPAVIHSCTRQISYALHELLRTNAANIHTSQDWFTLFTLLEVVGAGANPPPLLQVCPGIEMSEAISDAGAQSDSELPSASVGDNFSDRGYTSDSEISYDRQMSAQRSPSPLEIRPIPDNGSWLLVNKDTQHAPREEHAHVSIPKVVPNQYSIELNEDLHYCDSRALLKSSETLAFLVRDAAHVTPLNFESCVHCIRAFVEASVNGGRKRVHVFAQQQKVQNKHHHKKSKRDAAKMKKSSSSPSHLQAMCVSDDEGEDEGTAGGLASLSIQLLDLMHTLHTRAATIFTSWAEEEQSSEERESIDACHSALWIKCWCPLLQGIARLCCDTRRQVRSQALTYLQRALLVHDLQTLSAAEWEACFNKVLFPLLTKLLENINLQDPSGMEETRMRASTLLCKVFLQHLSPLLSLSTFTALWLTILDFMDKYMHADKSDLLLEAIPESLKNMLLVMDTANIFHTSEGGESQLWKLTWDRIDTFLPHLKKELFKPKNSEETPVISSQPAPSTAEPVTQTLHEQKISPELSPPQIPPEVPLEGITVVKEHSHGNYTINEMAANNAIQLGGINANDKLGNDLHNAAKQGNRKRLKKILTTGIQVDYPNNLGQTPLFCACYGNQEGAVDVLLSYGANPNEKSDSGATPVHVAALSGNLNILSKLLTHNGDLRLHDKDGRTTKDWALMQPNPKKRLQMIEFLEKTRLFALTRSGHDFRDTTHSEHPNRLSVKLNNPVVRMFNEKIRGQSSVNLDQLKSSPSLGYGKVYHDHQSSGGFMSTIPLVNETVLIHDPDGTTYDSGSFVVMQSMLWKHTKVTAKRLHRDVDAGTEVDLLIKEADYMGKLRHPCLLLLMGICQTNNLDGIVLLYENITFGSLYYHLHQKVEKMHTNQILEVCRQICSALLFLHDQNLVHCYVTSHAIGLVNPHQAKLGNFEYMLERHGTQKNITSTYGGEIPWQKYGAEKIKKKLVHEAESLPVDTSRIPEKYHGILQYGLQRDPLHRLLNFSNVHQILQLSDQEISKYLKMVHQKEKFRSEHKKTANGKRHKHFGKPQESASSDSLNETVLRKEMADYDEVENKTSGKRKPKWSKTLEGKHDNRNQNGYKYGCNPNMRFVDEMNFTHKNVSWKLHEEQEGDKYYYTVGVKGSPNHQQQHSSPQPSRKHNEKPLTDSESDLRQSDSQTSEEVQHHEMQKPLVRKYSYLEAEQRSSPPKGHCSVKPASHCTAGNVEKPVEKQLTTAGSIYALYNSFYGDDGCNTPGKIDENKRNPYSTMPRKRKRMGATPDMRPREEYCPGKGSVRNLVDLFQTQESSHKFQQAVLCGRAKEYTETSLPKSPVQPRKIDFYGTEEKEKDTCCKPPSPYKKAPSAPPLYPTIESPDNNLKESSSVESAVLDRWVSHSLQNCQKSLTDEIFNELAHKAEDELNEESARSKKNHKKKKKNKANKNVGPNSYIGFRILHNRINEKSEIEEFYFDDDLRNKNKTEESHMTLQKPFLPGKLMQYNNKLRSSFHDIPSNIHDCVVELIVVIIRNKDFAFLQKRRPFSSKYCTKG</sequence>
<dbReference type="Gene3D" id="1.25.40.20">
    <property type="entry name" value="Ankyrin repeat-containing domain"/>
    <property type="match status" value="1"/>
</dbReference>
<feature type="region of interest" description="Disordered" evidence="5">
    <location>
        <begin position="2517"/>
        <end position="2553"/>
    </location>
</feature>
<keyword evidence="4" id="KW-0333">Golgi apparatus</keyword>
<dbReference type="InterPro" id="IPR001245">
    <property type="entry name" value="Ser-Thr/Tyr_kinase_cat_dom"/>
</dbReference>
<dbReference type="PROSITE" id="PS50297">
    <property type="entry name" value="ANK_REP_REGION"/>
    <property type="match status" value="1"/>
</dbReference>
<evidence type="ECO:0000256" key="1">
    <source>
        <dbReference type="ARBA" id="ARBA00004222"/>
    </source>
</evidence>
<feature type="region of interest" description="Disordered" evidence="5">
    <location>
        <begin position="2681"/>
        <end position="2706"/>
    </location>
</feature>
<feature type="region of interest" description="Disordered" evidence="5">
    <location>
        <begin position="2607"/>
        <end position="2628"/>
    </location>
</feature>
<dbReference type="FunCoup" id="K1PI78">
    <property type="interactions" value="1774"/>
</dbReference>
<feature type="compositionally biased region" description="Polar residues" evidence="5">
    <location>
        <begin position="245"/>
        <end position="260"/>
    </location>
</feature>
<dbReference type="PROSITE" id="PS50011">
    <property type="entry name" value="PROTEIN_KINASE_DOM"/>
    <property type="match status" value="1"/>
</dbReference>
<dbReference type="InterPro" id="IPR032691">
    <property type="entry name" value="Mon2/Sec7/BIG1-like_HUS"/>
</dbReference>
<dbReference type="FunFam" id="1.10.1000.11:FF:000007">
    <property type="entry name" value="Golgi-specific brefeldin A-resistance guanine nucleotide exchange factor 1"/>
    <property type="match status" value="1"/>
</dbReference>
<dbReference type="Pfam" id="PF07714">
    <property type="entry name" value="PK_Tyr_Ser-Thr"/>
    <property type="match status" value="1"/>
</dbReference>
<feature type="compositionally biased region" description="Basic and acidic residues" evidence="5">
    <location>
        <begin position="2350"/>
        <end position="2359"/>
    </location>
</feature>
<name>K1PI78_MAGGI</name>
<feature type="compositionally biased region" description="Basic and acidic residues" evidence="5">
    <location>
        <begin position="2325"/>
        <end position="2340"/>
    </location>
</feature>
<dbReference type="SUPFAM" id="SSF48425">
    <property type="entry name" value="Sec7 domain"/>
    <property type="match status" value="1"/>
</dbReference>
<protein>
    <submittedName>
        <fullName evidence="6">Golgi-specific brefeldin A-resistance guanine nucleotide exchange factor 1</fullName>
    </submittedName>
</protein>
<dbReference type="Gene3D" id="1.10.220.20">
    <property type="match status" value="1"/>
</dbReference>
<dbReference type="InParanoid" id="K1PI78"/>
<feature type="region of interest" description="Disordered" evidence="5">
    <location>
        <begin position="1760"/>
        <end position="1785"/>
    </location>
</feature>
<dbReference type="Gene3D" id="1.10.510.10">
    <property type="entry name" value="Transferase(Phosphotransferase) domain 1"/>
    <property type="match status" value="1"/>
</dbReference>
<feature type="compositionally biased region" description="Low complexity" evidence="5">
    <location>
        <begin position="2407"/>
        <end position="2419"/>
    </location>
</feature>
<dbReference type="InterPro" id="IPR011009">
    <property type="entry name" value="Kinase-like_dom_sf"/>
</dbReference>
<feature type="compositionally biased region" description="Basic residues" evidence="5">
    <location>
        <begin position="226"/>
        <end position="242"/>
    </location>
</feature>
<dbReference type="EMBL" id="JH817732">
    <property type="protein sequence ID" value="EKC23692.1"/>
    <property type="molecule type" value="Genomic_DNA"/>
</dbReference>
<dbReference type="GO" id="GO:0010256">
    <property type="term" value="P:endomembrane system organization"/>
    <property type="evidence" value="ECO:0007669"/>
    <property type="project" value="UniProtKB-ARBA"/>
</dbReference>
<dbReference type="InterPro" id="IPR000904">
    <property type="entry name" value="Sec7_dom"/>
</dbReference>
<dbReference type="PROSITE" id="PS50190">
    <property type="entry name" value="SEC7"/>
    <property type="match status" value="1"/>
</dbReference>
<dbReference type="SUPFAM" id="SSF48403">
    <property type="entry name" value="Ankyrin repeat"/>
    <property type="match status" value="1"/>
</dbReference>
<dbReference type="Pfam" id="PF01369">
    <property type="entry name" value="Sec7"/>
    <property type="match status" value="1"/>
</dbReference>
<feature type="compositionally biased region" description="Polar residues" evidence="5">
    <location>
        <begin position="1340"/>
        <end position="1358"/>
    </location>
</feature>
<reference evidence="6" key="1">
    <citation type="journal article" date="2012" name="Nature">
        <title>The oyster genome reveals stress adaptation and complexity of shell formation.</title>
        <authorList>
            <person name="Zhang G."/>
            <person name="Fang X."/>
            <person name="Guo X."/>
            <person name="Li L."/>
            <person name="Luo R."/>
            <person name="Xu F."/>
            <person name="Yang P."/>
            <person name="Zhang L."/>
            <person name="Wang X."/>
            <person name="Qi H."/>
            <person name="Xiong Z."/>
            <person name="Que H."/>
            <person name="Xie Y."/>
            <person name="Holland P.W."/>
            <person name="Paps J."/>
            <person name="Zhu Y."/>
            <person name="Wu F."/>
            <person name="Chen Y."/>
            <person name="Wang J."/>
            <person name="Peng C."/>
            <person name="Meng J."/>
            <person name="Yang L."/>
            <person name="Liu J."/>
            <person name="Wen B."/>
            <person name="Zhang N."/>
            <person name="Huang Z."/>
            <person name="Zhu Q."/>
            <person name="Feng Y."/>
            <person name="Mount A."/>
            <person name="Hedgecock D."/>
            <person name="Xu Z."/>
            <person name="Liu Y."/>
            <person name="Domazet-Loso T."/>
            <person name="Du Y."/>
            <person name="Sun X."/>
            <person name="Zhang S."/>
            <person name="Liu B."/>
            <person name="Cheng P."/>
            <person name="Jiang X."/>
            <person name="Li J."/>
            <person name="Fan D."/>
            <person name="Wang W."/>
            <person name="Fu W."/>
            <person name="Wang T."/>
            <person name="Wang B."/>
            <person name="Zhang J."/>
            <person name="Peng Z."/>
            <person name="Li Y."/>
            <person name="Li N."/>
            <person name="Wang J."/>
            <person name="Chen M."/>
            <person name="He Y."/>
            <person name="Tan F."/>
            <person name="Song X."/>
            <person name="Zheng Q."/>
            <person name="Huang R."/>
            <person name="Yang H."/>
            <person name="Du X."/>
            <person name="Chen L."/>
            <person name="Yang M."/>
            <person name="Gaffney P.M."/>
            <person name="Wang S."/>
            <person name="Luo L."/>
            <person name="She Z."/>
            <person name="Ming Y."/>
            <person name="Huang W."/>
            <person name="Zhang S."/>
            <person name="Huang B."/>
            <person name="Zhang Y."/>
            <person name="Qu T."/>
            <person name="Ni P."/>
            <person name="Miao G."/>
            <person name="Wang J."/>
            <person name="Wang Q."/>
            <person name="Steinberg C.E."/>
            <person name="Wang H."/>
            <person name="Li N."/>
            <person name="Qian L."/>
            <person name="Zhang G."/>
            <person name="Li Y."/>
            <person name="Yang H."/>
            <person name="Liu X."/>
            <person name="Wang J."/>
            <person name="Yin Y."/>
            <person name="Wang J."/>
        </authorList>
    </citation>
    <scope>NUCLEOTIDE SEQUENCE [LARGE SCALE GENOMIC DNA]</scope>
    <source>
        <strain evidence="6">05x7-T-G4-1.051#20</strain>
    </source>
</reference>
<comment type="subcellular location">
    <subcellularLocation>
        <location evidence="2">Endoplasmic reticulum-Golgi intermediate compartment</location>
    </subcellularLocation>
    <subcellularLocation>
        <location evidence="1">Golgi apparatus</location>
        <location evidence="1">cis-Golgi network</location>
    </subcellularLocation>
</comment>
<dbReference type="GO" id="GO:0005793">
    <property type="term" value="C:endoplasmic reticulum-Golgi intermediate compartment"/>
    <property type="evidence" value="ECO:0007669"/>
    <property type="project" value="UniProtKB-SubCell"/>
</dbReference>
<evidence type="ECO:0000256" key="3">
    <source>
        <dbReference type="ARBA" id="ARBA00022448"/>
    </source>
</evidence>
<dbReference type="InterPro" id="IPR002110">
    <property type="entry name" value="Ankyrin_rpt"/>
</dbReference>
<dbReference type="GO" id="GO:0005085">
    <property type="term" value="F:guanyl-nucleotide exchange factor activity"/>
    <property type="evidence" value="ECO:0007669"/>
    <property type="project" value="InterPro"/>
</dbReference>
<dbReference type="PANTHER" id="PTHR10663:SF388">
    <property type="entry name" value="GOLGI-SPECIFIC BREFELDIN A-RESISTANCE GUANINE NUCLEOTIDE EXCHANGE FACTOR 1"/>
    <property type="match status" value="1"/>
</dbReference>
<feature type="region of interest" description="Disordered" evidence="5">
    <location>
        <begin position="1338"/>
        <end position="1358"/>
    </location>
</feature>
<dbReference type="PANTHER" id="PTHR10663">
    <property type="entry name" value="GUANYL-NUCLEOTIDE EXCHANGE FACTOR"/>
    <property type="match status" value="1"/>
</dbReference>
<dbReference type="Pfam" id="PF23325">
    <property type="entry name" value="TPR_28"/>
    <property type="match status" value="1"/>
</dbReference>
<feature type="region of interest" description="Disordered" evidence="5">
    <location>
        <begin position="214"/>
        <end position="293"/>
    </location>
</feature>
<feature type="compositionally biased region" description="Basic and acidic residues" evidence="5">
    <location>
        <begin position="334"/>
        <end position="344"/>
    </location>
</feature>